<dbReference type="PROSITE" id="PS50231">
    <property type="entry name" value="RICIN_B_LECTIN"/>
    <property type="match status" value="1"/>
</dbReference>
<dbReference type="UniPathway" id="UPA00378"/>
<keyword evidence="10 15" id="KW-0333">Golgi apparatus</keyword>
<dbReference type="EC" id="2.4.1.-" evidence="15"/>
<dbReference type="SUPFAM" id="SSF50370">
    <property type="entry name" value="Ricin B-like lectins"/>
    <property type="match status" value="1"/>
</dbReference>
<evidence type="ECO:0000313" key="17">
    <source>
        <dbReference type="EMBL" id="CAP34664.2"/>
    </source>
</evidence>
<keyword evidence="7 15" id="KW-0430">Lectin</keyword>
<dbReference type="InParanoid" id="A8XPT8"/>
<evidence type="ECO:0000256" key="5">
    <source>
        <dbReference type="ARBA" id="ARBA00022692"/>
    </source>
</evidence>
<keyword evidence="15" id="KW-0328">Glycosyltransferase</keyword>
<dbReference type="RefSeq" id="XP_002645106.2">
    <property type="nucleotide sequence ID" value="XM_002645060.2"/>
</dbReference>
<evidence type="ECO:0000256" key="3">
    <source>
        <dbReference type="ARBA" id="ARBA00004922"/>
    </source>
</evidence>
<dbReference type="GeneID" id="8587104"/>
<dbReference type="GO" id="GO:0004653">
    <property type="term" value="F:polypeptide N-acetylgalactosaminyltransferase activity"/>
    <property type="evidence" value="ECO:0000318"/>
    <property type="project" value="GO_Central"/>
</dbReference>
<evidence type="ECO:0000256" key="13">
    <source>
        <dbReference type="ARBA" id="ARBA00023180"/>
    </source>
</evidence>
<dbReference type="CTD" id="8587104"/>
<dbReference type="GO" id="GO:0006493">
    <property type="term" value="P:protein O-linked glycosylation"/>
    <property type="evidence" value="ECO:0000318"/>
    <property type="project" value="GO_Central"/>
</dbReference>
<proteinExistence type="inferred from homology"/>
<dbReference type="InterPro" id="IPR001173">
    <property type="entry name" value="Glyco_trans_2-like"/>
</dbReference>
<keyword evidence="5 15" id="KW-0812">Transmembrane</keyword>
<dbReference type="EMBL" id="HE600942">
    <property type="protein sequence ID" value="CAP34664.2"/>
    <property type="molecule type" value="Genomic_DNA"/>
</dbReference>
<evidence type="ECO:0000313" key="19">
    <source>
        <dbReference type="WormBase" id="CBG16794"/>
    </source>
</evidence>
<dbReference type="GO" id="GO:0046872">
    <property type="term" value="F:metal ion binding"/>
    <property type="evidence" value="ECO:0007669"/>
    <property type="project" value="UniProtKB-KW"/>
</dbReference>
<evidence type="ECO:0000256" key="11">
    <source>
        <dbReference type="ARBA" id="ARBA00023136"/>
    </source>
</evidence>
<dbReference type="CDD" id="cd02510">
    <property type="entry name" value="pp-GalNAc-T"/>
    <property type="match status" value="1"/>
</dbReference>
<organism evidence="17 18">
    <name type="scientific">Caenorhabditis briggsae</name>
    <dbReference type="NCBI Taxonomy" id="6238"/>
    <lineage>
        <taxon>Eukaryota</taxon>
        <taxon>Metazoa</taxon>
        <taxon>Ecdysozoa</taxon>
        <taxon>Nematoda</taxon>
        <taxon>Chromadorea</taxon>
        <taxon>Rhabditida</taxon>
        <taxon>Rhabditina</taxon>
        <taxon>Rhabditomorpha</taxon>
        <taxon>Rhabditoidea</taxon>
        <taxon>Rhabditidae</taxon>
        <taxon>Peloderinae</taxon>
        <taxon>Caenorhabditis</taxon>
    </lineage>
</organism>
<keyword evidence="18" id="KW-1185">Reference proteome</keyword>
<dbReference type="WormBase" id="CBG16794">
    <property type="protein sequence ID" value="CBP18818"/>
    <property type="gene ID" value="WBGene00036633"/>
</dbReference>
<evidence type="ECO:0000256" key="4">
    <source>
        <dbReference type="ARBA" id="ARBA00005680"/>
    </source>
</evidence>
<dbReference type="Gene3D" id="3.90.550.10">
    <property type="entry name" value="Spore Coat Polysaccharide Biosynthesis Protein SpsA, Chain A"/>
    <property type="match status" value="1"/>
</dbReference>
<dbReference type="eggNOG" id="KOG3736">
    <property type="taxonomic scope" value="Eukaryota"/>
</dbReference>
<dbReference type="Proteomes" id="UP000008549">
    <property type="component" value="Unassembled WGS sequence"/>
</dbReference>
<keyword evidence="9 15" id="KW-1133">Transmembrane helix</keyword>
<dbReference type="GO" id="GO:0030246">
    <property type="term" value="F:carbohydrate binding"/>
    <property type="evidence" value="ECO:0007669"/>
    <property type="project" value="UniProtKB-KW"/>
</dbReference>
<evidence type="ECO:0000313" key="18">
    <source>
        <dbReference type="Proteomes" id="UP000008549"/>
    </source>
</evidence>
<keyword evidence="11 15" id="KW-0472">Membrane</keyword>
<evidence type="ECO:0000256" key="6">
    <source>
        <dbReference type="ARBA" id="ARBA00022723"/>
    </source>
</evidence>
<gene>
    <name evidence="17 19" type="ORF">CBG16794</name>
    <name evidence="17" type="ORF">CBG_16794</name>
</gene>
<comment type="similarity">
    <text evidence="4 15">Belongs to the glycosyltransferase 2 family. GalNAc-T subfamily.</text>
</comment>
<evidence type="ECO:0000256" key="2">
    <source>
        <dbReference type="ARBA" id="ARBA00004323"/>
    </source>
</evidence>
<dbReference type="Pfam" id="PF00535">
    <property type="entry name" value="Glycos_transf_2"/>
    <property type="match status" value="1"/>
</dbReference>
<keyword evidence="6" id="KW-0479">Metal-binding</keyword>
<evidence type="ECO:0000256" key="8">
    <source>
        <dbReference type="ARBA" id="ARBA00022968"/>
    </source>
</evidence>
<dbReference type="SMART" id="SM00458">
    <property type="entry name" value="RICIN"/>
    <property type="match status" value="1"/>
</dbReference>
<reference evidence="17 18" key="2">
    <citation type="journal article" date="2011" name="PLoS Genet.">
        <title>Caenorhabditis briggsae recombinant inbred line genotypes reveal inter-strain incompatibility and the evolution of recombination.</title>
        <authorList>
            <person name="Ross J.A."/>
            <person name="Koboldt D.C."/>
            <person name="Staisch J.E."/>
            <person name="Chamberlin H.M."/>
            <person name="Gupta B.P."/>
            <person name="Miller R.D."/>
            <person name="Baird S.E."/>
            <person name="Haag E.S."/>
        </authorList>
    </citation>
    <scope>NUCLEOTIDE SEQUENCE [LARGE SCALE GENOMIC DNA]</scope>
    <source>
        <strain evidence="17 18">AF16</strain>
    </source>
</reference>
<comment type="subcellular location">
    <subcellularLocation>
        <location evidence="2 15">Golgi apparatus membrane</location>
        <topology evidence="2 15">Single-pass type II membrane protein</topology>
    </subcellularLocation>
</comment>
<dbReference type="GO" id="GO:0005794">
    <property type="term" value="C:Golgi apparatus"/>
    <property type="evidence" value="ECO:0000318"/>
    <property type="project" value="GO_Central"/>
</dbReference>
<keyword evidence="13" id="KW-0325">Glycoprotein</keyword>
<dbReference type="GO" id="GO:0000139">
    <property type="term" value="C:Golgi membrane"/>
    <property type="evidence" value="ECO:0007669"/>
    <property type="project" value="UniProtKB-SubCell"/>
</dbReference>
<dbReference type="Pfam" id="PF00652">
    <property type="entry name" value="Ricin_B_lectin"/>
    <property type="match status" value="1"/>
</dbReference>
<dbReference type="PANTHER" id="PTHR11675">
    <property type="entry name" value="N-ACETYLGALACTOSAMINYLTRANSFERASE"/>
    <property type="match status" value="1"/>
</dbReference>
<dbReference type="HOGENOM" id="CLU_013477_0_1_1"/>
<keyword evidence="8" id="KW-0735">Signal-anchor</keyword>
<dbReference type="AlphaFoldDB" id="A8XPT8"/>
<keyword evidence="15" id="KW-0808">Transferase</keyword>
<reference evidence="17 18" key="1">
    <citation type="journal article" date="2003" name="PLoS Biol.">
        <title>The genome sequence of Caenorhabditis briggsae: a platform for comparative genomics.</title>
        <authorList>
            <person name="Stein L.D."/>
            <person name="Bao Z."/>
            <person name="Blasiar D."/>
            <person name="Blumenthal T."/>
            <person name="Brent M.R."/>
            <person name="Chen N."/>
            <person name="Chinwalla A."/>
            <person name="Clarke L."/>
            <person name="Clee C."/>
            <person name="Coghlan A."/>
            <person name="Coulson A."/>
            <person name="D'Eustachio P."/>
            <person name="Fitch D.H."/>
            <person name="Fulton L.A."/>
            <person name="Fulton R.E."/>
            <person name="Griffiths-Jones S."/>
            <person name="Harris T.W."/>
            <person name="Hillier L.W."/>
            <person name="Kamath R."/>
            <person name="Kuwabara P.E."/>
            <person name="Mardis E.R."/>
            <person name="Marra M.A."/>
            <person name="Miner T.L."/>
            <person name="Minx P."/>
            <person name="Mullikin J.C."/>
            <person name="Plumb R.W."/>
            <person name="Rogers J."/>
            <person name="Schein J.E."/>
            <person name="Sohrmann M."/>
            <person name="Spieth J."/>
            <person name="Stajich J.E."/>
            <person name="Wei C."/>
            <person name="Willey D."/>
            <person name="Wilson R.K."/>
            <person name="Durbin R."/>
            <person name="Waterston R.H."/>
        </authorList>
    </citation>
    <scope>NUCLEOTIDE SEQUENCE [LARGE SCALE GENOMIC DNA]</scope>
    <source>
        <strain evidence="17 18">AF16</strain>
    </source>
</reference>
<evidence type="ECO:0000256" key="9">
    <source>
        <dbReference type="ARBA" id="ARBA00022989"/>
    </source>
</evidence>
<accession>A8XPT8</accession>
<keyword evidence="12 15" id="KW-1015">Disulfide bond</keyword>
<feature type="domain" description="Ricin B lectin" evidence="16">
    <location>
        <begin position="442"/>
        <end position="564"/>
    </location>
</feature>
<dbReference type="SUPFAM" id="SSF53448">
    <property type="entry name" value="Nucleotide-diphospho-sugar transferases"/>
    <property type="match status" value="1"/>
</dbReference>
<dbReference type="InterPro" id="IPR045885">
    <property type="entry name" value="GalNAc-T"/>
</dbReference>
<evidence type="ECO:0000259" key="16">
    <source>
        <dbReference type="SMART" id="SM00458"/>
    </source>
</evidence>
<dbReference type="InterPro" id="IPR000772">
    <property type="entry name" value="Ricin_B_lectin"/>
</dbReference>
<evidence type="ECO:0000256" key="7">
    <source>
        <dbReference type="ARBA" id="ARBA00022734"/>
    </source>
</evidence>
<protein>
    <recommendedName>
        <fullName evidence="15">Polypeptide N-acetylgalactosaminyltransferase</fullName>
        <ecNumber evidence="15">2.4.1.-</ecNumber>
    </recommendedName>
    <alternativeName>
        <fullName evidence="15">Protein-UDP acetylgalactosaminyltransferase</fullName>
    </alternativeName>
</protein>
<keyword evidence="14 15" id="KW-0464">Manganese</keyword>
<comment type="cofactor">
    <cofactor evidence="1 15">
        <name>Mn(2+)</name>
        <dbReference type="ChEBI" id="CHEBI:29035"/>
    </cofactor>
</comment>
<dbReference type="OMA" id="SDACRIS"/>
<feature type="transmembrane region" description="Helical" evidence="15">
    <location>
        <begin position="7"/>
        <end position="29"/>
    </location>
</feature>
<evidence type="ECO:0000256" key="12">
    <source>
        <dbReference type="ARBA" id="ARBA00023157"/>
    </source>
</evidence>
<evidence type="ECO:0000256" key="14">
    <source>
        <dbReference type="ARBA" id="ARBA00023211"/>
    </source>
</evidence>
<evidence type="ECO:0000256" key="15">
    <source>
        <dbReference type="RuleBase" id="RU361242"/>
    </source>
</evidence>
<dbReference type="KEGG" id="cbr:CBG_16794"/>
<comment type="pathway">
    <text evidence="3 15">Protein modification; protein glycosylation.</text>
</comment>
<evidence type="ECO:0000256" key="1">
    <source>
        <dbReference type="ARBA" id="ARBA00001936"/>
    </source>
</evidence>
<dbReference type="InterPro" id="IPR029044">
    <property type="entry name" value="Nucleotide-diphossugar_trans"/>
</dbReference>
<dbReference type="FunFam" id="3.90.550.10:FF:000538">
    <property type="entry name" value="Polypeptide N-acetylgalactosaminyltransferase"/>
    <property type="match status" value="1"/>
</dbReference>
<dbReference type="InterPro" id="IPR035992">
    <property type="entry name" value="Ricin_B-like_lectins"/>
</dbReference>
<name>A8XPT8_CAEBR</name>
<evidence type="ECO:0000256" key="10">
    <source>
        <dbReference type="ARBA" id="ARBA00023034"/>
    </source>
</evidence>
<dbReference type="Gene3D" id="2.80.10.50">
    <property type="match status" value="1"/>
</dbReference>
<sequence>MQSLKPIYSIALIGFLLASFTHISISFFFNVKLPENIYFNLLNSVKMDKNTADQLKILMDTPAFKYSPHGSNGDGVKIPDHLKNLEESRFSENNFNVVASEMISVNRTLPDYRSDACRISGGKINTTELPRASIIITFHNEAWTTIIRTLHSISNRSPRHLIEEIVLVDDYSDKYWLKGPLDIYVRQFEIPVHVTHLPERSGLIRARLTGAKIAKGPILLFLDSHIEVSEGWLEPLISRVADDRTRIIAPIIDNISDEDFGFSTGRTDLWGGFSWILSFKWFDMNGNDTQRLIAKKAEPIRTPTIAGGLFAINREYFYEMGAYDEGMEVWGGENVEISFRIWMCGGSMEIHPCSHVGHVFRTKTPYSFTKEVNFVIRRNQARTAEVWMDEYKEFFFKMVPSAQKMEIGDLQERKSLRERLKCKPFKWYLKNVCSECHMPSEYHSLGAIVNKLNGKCVDRGGRVLGGPPGLGTCIHSHEQQGNQVWSWTGNKEIRSQNFCLSSNKKGSELKIEMCNGSEDQKFEFNRKIGNIIHQTSGKCMTNAESVATVDDCKNSRQEQVWDLEASTYK</sequence>
<dbReference type="PANTHER" id="PTHR11675:SF101">
    <property type="entry name" value="POLYPEPTIDE N-ACETYLGALACTOSAMINYLTRANSFERASE 5"/>
    <property type="match status" value="1"/>
</dbReference>
<dbReference type="STRING" id="6238.A8XPT8"/>